<evidence type="ECO:0008006" key="3">
    <source>
        <dbReference type="Google" id="ProtNLM"/>
    </source>
</evidence>
<dbReference type="InterPro" id="IPR014942">
    <property type="entry name" value="AbiEii"/>
</dbReference>
<sequence length="337" mass="38450">MAEASPAKRKRQTAVFLHDHPNFLDLIRQVAQQEGIAPYLIEKDYWLMHGLWCLQQQGWTFQLKGGTSLSKGYKLIQRFSEDIDLRIEPPADRVVPVGKNQDKPAQIQARQAYFDWLSEQLQVRPLPGFAGIERAPEFDDAKYRSAGIRMVYPVATDHLYGVKEGILLEVGFDDTAPNQPCDISSWALDVALKSTVAFIDNRALGVPCYSPAYTFVEKLQTVSTKFRNQQALQAGGADAAESFPKNFLRHYYDLYCLLQSPEVQAFIDMSEYQDRKRVRFPKADNLDIASNEAFLLSDPEVRQLYARKYEETKGLYYTGQVPFDAILERIALHIARL</sequence>
<evidence type="ECO:0000313" key="1">
    <source>
        <dbReference type="EMBL" id="PRD63832.1"/>
    </source>
</evidence>
<comment type="caution">
    <text evidence="1">The sequence shown here is derived from an EMBL/GenBank/DDBJ whole genome shotgun (WGS) entry which is preliminary data.</text>
</comment>
<keyword evidence="2" id="KW-1185">Reference proteome</keyword>
<dbReference type="Proteomes" id="UP000238589">
    <property type="component" value="Unassembled WGS sequence"/>
</dbReference>
<dbReference type="RefSeq" id="WP_105749838.1">
    <property type="nucleotide sequence ID" value="NZ_PVLQ01000148.1"/>
</dbReference>
<dbReference type="Gene3D" id="3.10.450.620">
    <property type="entry name" value="JHP933, nucleotidyltransferase-like core domain"/>
    <property type="match status" value="1"/>
</dbReference>
<proteinExistence type="predicted"/>
<dbReference type="AlphaFoldDB" id="A0A2S9K066"/>
<dbReference type="EMBL" id="PVLQ01000148">
    <property type="protein sequence ID" value="PRD63832.1"/>
    <property type="molecule type" value="Genomic_DNA"/>
</dbReference>
<dbReference type="OrthoDB" id="9780929at2"/>
<reference evidence="1 2" key="1">
    <citation type="submission" date="2018-03" db="EMBL/GenBank/DDBJ databases">
        <title>Comparative genomics illustrates the genes involved in a hyperalkaliphilic mechanisms of Serpentinomonas isolated from highly-alkaline calcium-rich serpentinized springs.</title>
        <authorList>
            <person name="Suzuki S."/>
            <person name="Ishii S."/>
            <person name="Walworth N."/>
            <person name="Bird L."/>
            <person name="Kuenen J.G."/>
            <person name="Nealson K.H."/>
        </authorList>
    </citation>
    <scope>NUCLEOTIDE SEQUENCE [LARGE SCALE GENOMIC DNA]</scope>
    <source>
        <strain evidence="1 2">P1</strain>
    </source>
</reference>
<dbReference type="Pfam" id="PF08843">
    <property type="entry name" value="AbiEii"/>
    <property type="match status" value="1"/>
</dbReference>
<organism evidence="1 2">
    <name type="scientific">Malikia granosa</name>
    <dbReference type="NCBI Taxonomy" id="263067"/>
    <lineage>
        <taxon>Bacteria</taxon>
        <taxon>Pseudomonadati</taxon>
        <taxon>Pseudomonadota</taxon>
        <taxon>Betaproteobacteria</taxon>
        <taxon>Burkholderiales</taxon>
        <taxon>Comamonadaceae</taxon>
        <taxon>Malikia</taxon>
    </lineage>
</organism>
<protein>
    <recommendedName>
        <fullName evidence="3">Nucleotidyl transferase AbiEii/AbiGii toxin family protein</fullName>
    </recommendedName>
</protein>
<gene>
    <name evidence="1" type="ORF">C6P64_17660</name>
</gene>
<evidence type="ECO:0000313" key="2">
    <source>
        <dbReference type="Proteomes" id="UP000238589"/>
    </source>
</evidence>
<name>A0A2S9K066_9BURK</name>
<accession>A0A2S9K066</accession>